<dbReference type="RefSeq" id="XP_008077699.1">
    <property type="nucleotide sequence ID" value="XM_008079508.1"/>
</dbReference>
<reference evidence="7 8" key="1">
    <citation type="journal article" date="2013" name="BMC Genomics">
        <title>Genomics-driven discovery of the pneumocandin biosynthetic gene cluster in the fungus Glarea lozoyensis.</title>
        <authorList>
            <person name="Chen L."/>
            <person name="Yue Q."/>
            <person name="Zhang X."/>
            <person name="Xiang M."/>
            <person name="Wang C."/>
            <person name="Li S."/>
            <person name="Che Y."/>
            <person name="Ortiz-Lopez F.J."/>
            <person name="Bills G.F."/>
            <person name="Liu X."/>
            <person name="An Z."/>
        </authorList>
    </citation>
    <scope>NUCLEOTIDE SEQUENCE [LARGE SCALE GENOMIC DNA]</scope>
    <source>
        <strain evidence="8">ATCC 20868 / MF5171</strain>
    </source>
</reference>
<evidence type="ECO:0000256" key="4">
    <source>
        <dbReference type="ARBA" id="ARBA00023136"/>
    </source>
</evidence>
<keyword evidence="4 6" id="KW-0472">Membrane</keyword>
<name>S3DD12_GLAL2</name>
<dbReference type="GeneID" id="19470361"/>
<dbReference type="GO" id="GO:0016020">
    <property type="term" value="C:membrane"/>
    <property type="evidence" value="ECO:0007669"/>
    <property type="project" value="UniProtKB-SubCell"/>
</dbReference>
<feature type="transmembrane region" description="Helical" evidence="6">
    <location>
        <begin position="365"/>
        <end position="383"/>
    </location>
</feature>
<feature type="transmembrane region" description="Helical" evidence="6">
    <location>
        <begin position="395"/>
        <end position="415"/>
    </location>
</feature>
<protein>
    <submittedName>
        <fullName evidence="7">Magnesium transport protein CorA, transmembrane region</fullName>
    </submittedName>
</protein>
<keyword evidence="8" id="KW-1185">Reference proteome</keyword>
<evidence type="ECO:0000256" key="5">
    <source>
        <dbReference type="SAM" id="MobiDB-lite"/>
    </source>
</evidence>
<accession>S3DD12</accession>
<sequence length="442" mass="50716">MNYVLESPKNPETAGRAGNLEIPTLILHDIWAPPLNAYQRITLYECVDAELVKREDTLIPSTGPIRHSLYEDGFNSLMAALSSPRAQANTRIIWIRRFAPLQSDVSQILGEHFDIDPAFFQDGSPTRGDTPVHIPLPSQNWFFRIEAQNSGDTLRCVFFRNSDDLSENNVAKTAMVVMSFYESGPIINGLYYKDFHRTLAIERMSKDEIVEAEQNPVEFLYPHVKGMLAADASECHTIRAHQVQSSYEYSERGRHNTPTSGSERGPERVTLGELVHESLSSQRWVSRLSFCIDNLKRFNGETHKAKEIIGDFRELIDRVIIVRDWLRERVDLERDELNRQVSNLAIDESRKSIEQAVSVKRLTQLAFFFIPLSFVTSLFGMNVDEFGSDKGIKLWMFFVTSITLTAVVLLIWGFVSGKLESVWWSLDRRIHGYPKRDTRRRV</sequence>
<organism evidence="7 8">
    <name type="scientific">Glarea lozoyensis (strain ATCC 20868 / MF5171)</name>
    <dbReference type="NCBI Taxonomy" id="1116229"/>
    <lineage>
        <taxon>Eukaryota</taxon>
        <taxon>Fungi</taxon>
        <taxon>Dikarya</taxon>
        <taxon>Ascomycota</taxon>
        <taxon>Pezizomycotina</taxon>
        <taxon>Leotiomycetes</taxon>
        <taxon>Helotiales</taxon>
        <taxon>Helotiaceae</taxon>
        <taxon>Glarea</taxon>
    </lineage>
</organism>
<comment type="subcellular location">
    <subcellularLocation>
        <location evidence="1">Membrane</location>
        <topology evidence="1">Multi-pass membrane protein</topology>
    </subcellularLocation>
</comment>
<evidence type="ECO:0000256" key="3">
    <source>
        <dbReference type="ARBA" id="ARBA00022989"/>
    </source>
</evidence>
<keyword evidence="2 6" id="KW-0812">Transmembrane</keyword>
<gene>
    <name evidence="7" type="ORF">GLAREA_11320</name>
</gene>
<dbReference type="Pfam" id="PF01544">
    <property type="entry name" value="CorA"/>
    <property type="match status" value="1"/>
</dbReference>
<evidence type="ECO:0000313" key="8">
    <source>
        <dbReference type="Proteomes" id="UP000016922"/>
    </source>
</evidence>
<dbReference type="Gene3D" id="1.20.58.340">
    <property type="entry name" value="Magnesium transport protein CorA, transmembrane region"/>
    <property type="match status" value="1"/>
</dbReference>
<dbReference type="InterPro" id="IPR045863">
    <property type="entry name" value="CorA_TM1_TM2"/>
</dbReference>
<evidence type="ECO:0000256" key="2">
    <source>
        <dbReference type="ARBA" id="ARBA00022692"/>
    </source>
</evidence>
<dbReference type="EMBL" id="KE145354">
    <property type="protein sequence ID" value="EPE35620.1"/>
    <property type="molecule type" value="Genomic_DNA"/>
</dbReference>
<dbReference type="InterPro" id="IPR002523">
    <property type="entry name" value="MgTranspt_CorA/ZnTranspt_ZntB"/>
</dbReference>
<evidence type="ECO:0000313" key="7">
    <source>
        <dbReference type="EMBL" id="EPE35620.1"/>
    </source>
</evidence>
<dbReference type="HOGENOM" id="CLU_593191_0_0_1"/>
<feature type="region of interest" description="Disordered" evidence="5">
    <location>
        <begin position="246"/>
        <end position="268"/>
    </location>
</feature>
<dbReference type="Proteomes" id="UP000016922">
    <property type="component" value="Unassembled WGS sequence"/>
</dbReference>
<dbReference type="OrthoDB" id="3231000at2759"/>
<proteinExistence type="predicted"/>
<dbReference type="eggNOG" id="ENOG502SZZB">
    <property type="taxonomic scope" value="Eukaryota"/>
</dbReference>
<keyword evidence="3 6" id="KW-1133">Transmembrane helix</keyword>
<evidence type="ECO:0000256" key="6">
    <source>
        <dbReference type="SAM" id="Phobius"/>
    </source>
</evidence>
<dbReference type="SUPFAM" id="SSF144083">
    <property type="entry name" value="Magnesium transport protein CorA, transmembrane region"/>
    <property type="match status" value="1"/>
</dbReference>
<dbReference type="GO" id="GO:0046873">
    <property type="term" value="F:metal ion transmembrane transporter activity"/>
    <property type="evidence" value="ECO:0007669"/>
    <property type="project" value="InterPro"/>
</dbReference>
<dbReference type="KEGG" id="glz:GLAREA_11320"/>
<dbReference type="AlphaFoldDB" id="S3DD12"/>
<evidence type="ECO:0000256" key="1">
    <source>
        <dbReference type="ARBA" id="ARBA00004141"/>
    </source>
</evidence>